<dbReference type="Pfam" id="PF08234">
    <property type="entry name" value="Spindle_Spc25"/>
    <property type="match status" value="1"/>
</dbReference>
<dbReference type="GO" id="GO:0051301">
    <property type="term" value="P:cell division"/>
    <property type="evidence" value="ECO:0007669"/>
    <property type="project" value="UniProtKB-UniRule"/>
</dbReference>
<feature type="domain" description="Chromosome segregation protein Spc25 C-terminal" evidence="12">
    <location>
        <begin position="146"/>
        <end position="213"/>
    </location>
</feature>
<keyword evidence="14" id="KW-1185">Reference proteome</keyword>
<dbReference type="CDD" id="cd23784">
    <property type="entry name" value="RWD_Spc25"/>
    <property type="match status" value="1"/>
</dbReference>
<dbReference type="FunFam" id="3.30.457.50:FF:000001">
    <property type="entry name" value="Probable kinetochore protein spc25"/>
    <property type="match status" value="1"/>
</dbReference>
<keyword evidence="4 9" id="KW-0132">Cell division</keyword>
<keyword evidence="9" id="KW-0995">Kinetochore</keyword>
<keyword evidence="6 10" id="KW-0175">Coiled coil</keyword>
<keyword evidence="5 9" id="KW-0498">Mitosis</keyword>
<evidence type="ECO:0000256" key="10">
    <source>
        <dbReference type="SAM" id="Coils"/>
    </source>
</evidence>
<dbReference type="PANTHER" id="PTHR14281:SF0">
    <property type="entry name" value="KINETOCHORE PROTEIN SPC25"/>
    <property type="match status" value="1"/>
</dbReference>
<dbReference type="InterPro" id="IPR045143">
    <property type="entry name" value="Spc25"/>
</dbReference>
<evidence type="ECO:0000256" key="4">
    <source>
        <dbReference type="ARBA" id="ARBA00022618"/>
    </source>
</evidence>
<evidence type="ECO:0000256" key="6">
    <source>
        <dbReference type="ARBA" id="ARBA00023054"/>
    </source>
</evidence>
<dbReference type="EMBL" id="JAYKXN010000008">
    <property type="protein sequence ID" value="KAK7265657.1"/>
    <property type="molecule type" value="Genomic_DNA"/>
</dbReference>
<dbReference type="GO" id="GO:0007059">
    <property type="term" value="P:chromosome segregation"/>
    <property type="evidence" value="ECO:0007669"/>
    <property type="project" value="InterPro"/>
</dbReference>
<comment type="subcellular location">
    <subcellularLocation>
        <location evidence="1">Chromosome</location>
        <location evidence="1">Centromere</location>
    </subcellularLocation>
    <subcellularLocation>
        <location evidence="9">Nucleus</location>
    </subcellularLocation>
    <subcellularLocation>
        <location evidence="9">Chromosome</location>
        <location evidence="9">Centromere</location>
        <location evidence="9">Kinetochore</location>
    </subcellularLocation>
</comment>
<accession>A0AAN9I4H8</accession>
<keyword evidence="9" id="KW-0539">Nucleus</keyword>
<keyword evidence="7 9" id="KW-0131">Cell cycle</keyword>
<dbReference type="Proteomes" id="UP001359559">
    <property type="component" value="Unassembled WGS sequence"/>
</dbReference>
<dbReference type="InterPro" id="IPR013255">
    <property type="entry name" value="Spc25_C"/>
</dbReference>
<evidence type="ECO:0000313" key="13">
    <source>
        <dbReference type="EMBL" id="KAK7265657.1"/>
    </source>
</evidence>
<gene>
    <name evidence="13" type="ORF">RJT34_33280</name>
</gene>
<name>A0AAN9I4H8_CLITE</name>
<comment type="function">
    <text evidence="9">Acts as a component of the essential kinetochore-associated NDC80 complex, which is required for chromosome segregation and spindle checkpoint activity.</text>
</comment>
<comment type="similarity">
    <text evidence="2 9">Belongs to the SPC25 family.</text>
</comment>
<evidence type="ECO:0000256" key="7">
    <source>
        <dbReference type="ARBA" id="ARBA00023306"/>
    </source>
</evidence>
<evidence type="ECO:0000256" key="8">
    <source>
        <dbReference type="ARBA" id="ARBA00023328"/>
    </source>
</evidence>
<dbReference type="Gene3D" id="3.30.457.50">
    <property type="entry name" value="Chromosome segregation protein Spc25"/>
    <property type="match status" value="1"/>
</dbReference>
<feature type="coiled-coil region" evidence="10">
    <location>
        <begin position="34"/>
        <end position="96"/>
    </location>
</feature>
<evidence type="ECO:0000256" key="9">
    <source>
        <dbReference type="RuleBase" id="RU367150"/>
    </source>
</evidence>
<keyword evidence="3 9" id="KW-0158">Chromosome</keyword>
<organism evidence="13 14">
    <name type="scientific">Clitoria ternatea</name>
    <name type="common">Butterfly pea</name>
    <dbReference type="NCBI Taxonomy" id="43366"/>
    <lineage>
        <taxon>Eukaryota</taxon>
        <taxon>Viridiplantae</taxon>
        <taxon>Streptophyta</taxon>
        <taxon>Embryophyta</taxon>
        <taxon>Tracheophyta</taxon>
        <taxon>Spermatophyta</taxon>
        <taxon>Magnoliopsida</taxon>
        <taxon>eudicotyledons</taxon>
        <taxon>Gunneridae</taxon>
        <taxon>Pentapetalae</taxon>
        <taxon>rosids</taxon>
        <taxon>fabids</taxon>
        <taxon>Fabales</taxon>
        <taxon>Fabaceae</taxon>
        <taxon>Papilionoideae</taxon>
        <taxon>50 kb inversion clade</taxon>
        <taxon>NPAAA clade</taxon>
        <taxon>indigoferoid/millettioid clade</taxon>
        <taxon>Phaseoleae</taxon>
        <taxon>Clitoria</taxon>
    </lineage>
</organism>
<protein>
    <recommendedName>
        <fullName evidence="9">Kinetochore protein SPC25</fullName>
    </recommendedName>
</protein>
<proteinExistence type="inferred from homology"/>
<evidence type="ECO:0000256" key="11">
    <source>
        <dbReference type="SAM" id="MobiDB-lite"/>
    </source>
</evidence>
<evidence type="ECO:0000256" key="2">
    <source>
        <dbReference type="ARBA" id="ARBA00006379"/>
    </source>
</evidence>
<evidence type="ECO:0000256" key="1">
    <source>
        <dbReference type="ARBA" id="ARBA00004584"/>
    </source>
</evidence>
<evidence type="ECO:0000256" key="3">
    <source>
        <dbReference type="ARBA" id="ARBA00022454"/>
    </source>
</evidence>
<reference evidence="13 14" key="1">
    <citation type="submission" date="2024-01" db="EMBL/GenBank/DDBJ databases">
        <title>The genomes of 5 underutilized Papilionoideae crops provide insights into root nodulation and disease resistance.</title>
        <authorList>
            <person name="Yuan L."/>
        </authorList>
    </citation>
    <scope>NUCLEOTIDE SEQUENCE [LARGE SCALE GENOMIC DNA]</scope>
    <source>
        <strain evidence="13">LY-2023</strain>
        <tissue evidence="13">Leaf</tissue>
    </source>
</reference>
<dbReference type="PANTHER" id="PTHR14281">
    <property type="entry name" value="KINETOCHORE PROTEIN SPC25-RELATED"/>
    <property type="match status" value="1"/>
</dbReference>
<comment type="subunit">
    <text evidence="9">Component of the NDC80 complex.</text>
</comment>
<evidence type="ECO:0000259" key="12">
    <source>
        <dbReference type="Pfam" id="PF08234"/>
    </source>
</evidence>
<comment type="caution">
    <text evidence="13">The sequence shown here is derived from an EMBL/GenBank/DDBJ whole genome shotgun (WGS) entry which is preliminary data.</text>
</comment>
<sequence>MESSEIPLQMKNIDAFFASFSNSLQSLTSTAQQTAQHQVQLQELKAKLREDEDDLVKALAVKTRKEARRMALIDAIASAKARVEDLDASVREHRTKKQEYAAFLSQQSLSLAASDGKLNESIEYKDETHEAISWYNRVLGFHVKGSHGVKFTFKNINLNDPNEEYFFTICHENDIYTLLSCEPSLEDTKELIHELNKTNGLFKFVRVMRKKFQETVAQGSLSVTGGKHEESAFISASAPVLSMSSARSDSSTKENEQEVEPTEGSSQYKKQNVRRWLKSTVLSPGSAVSVRQSPRLKARK</sequence>
<keyword evidence="8 9" id="KW-0137">Centromere</keyword>
<dbReference type="GO" id="GO:0031262">
    <property type="term" value="C:Ndc80 complex"/>
    <property type="evidence" value="ECO:0007669"/>
    <property type="project" value="InterPro"/>
</dbReference>
<dbReference type="AlphaFoldDB" id="A0AAN9I4H8"/>
<feature type="region of interest" description="Disordered" evidence="11">
    <location>
        <begin position="244"/>
        <end position="272"/>
    </location>
</feature>
<evidence type="ECO:0000313" key="14">
    <source>
        <dbReference type="Proteomes" id="UP001359559"/>
    </source>
</evidence>
<evidence type="ECO:0000256" key="5">
    <source>
        <dbReference type="ARBA" id="ARBA00022776"/>
    </source>
</evidence>
<dbReference type="GO" id="GO:0005634">
    <property type="term" value="C:nucleus"/>
    <property type="evidence" value="ECO:0007669"/>
    <property type="project" value="UniProtKB-SubCell"/>
</dbReference>